<keyword evidence="3" id="KW-0813">Transport</keyword>
<feature type="transmembrane region" description="Helical" evidence="8">
    <location>
        <begin position="61"/>
        <end position="80"/>
    </location>
</feature>
<evidence type="ECO:0000256" key="3">
    <source>
        <dbReference type="ARBA" id="ARBA00022448"/>
    </source>
</evidence>
<dbReference type="RefSeq" id="WP_035961140.1">
    <property type="nucleotide sequence ID" value="NZ_BMZV01000002.1"/>
</dbReference>
<evidence type="ECO:0000256" key="4">
    <source>
        <dbReference type="ARBA" id="ARBA00022475"/>
    </source>
</evidence>
<evidence type="ECO:0000256" key="5">
    <source>
        <dbReference type="ARBA" id="ARBA00022692"/>
    </source>
</evidence>
<comment type="similarity">
    <text evidence="2">Belongs to the CPA3 antiporters (TC 2.A.63) subunit F family.</text>
</comment>
<dbReference type="GO" id="GO:0005886">
    <property type="term" value="C:plasma membrane"/>
    <property type="evidence" value="ECO:0007669"/>
    <property type="project" value="UniProtKB-SubCell"/>
</dbReference>
<comment type="caution">
    <text evidence="9">The sequence shown here is derived from an EMBL/GenBank/DDBJ whole genome shotgun (WGS) entry which is preliminary data.</text>
</comment>
<proteinExistence type="inferred from homology"/>
<dbReference type="GeneID" id="93241854"/>
<sequence length="85" mass="8847">MIGVTVGIVILAVACLAAAFRILRGPTEADRAVAGDLLLFGFVGLIALFGVRVANEYTFDIVLVAALVGFLSALSLARALTRGKR</sequence>
<evidence type="ECO:0000256" key="1">
    <source>
        <dbReference type="ARBA" id="ARBA00004651"/>
    </source>
</evidence>
<reference evidence="9 10" key="1">
    <citation type="submission" date="2014-09" db="EMBL/GenBank/DDBJ databases">
        <title>High-quality draft genome sequence of Kocuria marina SO9-6, an actinobacterium isolated from a copper mine.</title>
        <authorList>
            <person name="Castro D.B."/>
            <person name="Pereira L.B."/>
            <person name="Silva M.V."/>
            <person name="Silva B.P."/>
            <person name="Zanardi B.R."/>
            <person name="Carlos C."/>
            <person name="Belgini D.R."/>
            <person name="Limache E.G."/>
            <person name="Lacerda G.V."/>
            <person name="Nery M.B."/>
            <person name="Gomes M.B."/>
            <person name="Souza S."/>
            <person name="Silva T.M."/>
            <person name="Rodrigues V.D."/>
            <person name="Paulino L.C."/>
            <person name="Vicentini R."/>
            <person name="Ferraz L.F."/>
            <person name="Ottoboni L.M."/>
        </authorList>
    </citation>
    <scope>NUCLEOTIDE SEQUENCE [LARGE SCALE GENOMIC DNA]</scope>
    <source>
        <strain evidence="9 10">SO9-6</strain>
    </source>
</reference>
<dbReference type="PANTHER" id="PTHR34702">
    <property type="entry name" value="NA(+)/H(+) ANTIPORTER SUBUNIT F1"/>
    <property type="match status" value="1"/>
</dbReference>
<name>A0A0B0DHM9_9MICC</name>
<dbReference type="GO" id="GO:0015385">
    <property type="term" value="F:sodium:proton antiporter activity"/>
    <property type="evidence" value="ECO:0007669"/>
    <property type="project" value="TreeGrafter"/>
</dbReference>
<dbReference type="STRING" id="223184.AS25_02770"/>
<comment type="subcellular location">
    <subcellularLocation>
        <location evidence="1">Cell membrane</location>
        <topology evidence="1">Multi-pass membrane protein</topology>
    </subcellularLocation>
</comment>
<dbReference type="EMBL" id="JROM01000016">
    <property type="protein sequence ID" value="KHE74769.1"/>
    <property type="molecule type" value="Genomic_DNA"/>
</dbReference>
<dbReference type="eggNOG" id="COG2212">
    <property type="taxonomic scope" value="Bacteria"/>
</dbReference>
<keyword evidence="4" id="KW-1003">Cell membrane</keyword>
<evidence type="ECO:0000256" key="7">
    <source>
        <dbReference type="ARBA" id="ARBA00023136"/>
    </source>
</evidence>
<gene>
    <name evidence="9" type="ORF">AS25_02770</name>
</gene>
<feature type="transmembrane region" description="Helical" evidence="8">
    <location>
        <begin position="35"/>
        <end position="55"/>
    </location>
</feature>
<feature type="transmembrane region" description="Helical" evidence="8">
    <location>
        <begin position="6"/>
        <end position="23"/>
    </location>
</feature>
<dbReference type="InterPro" id="IPR007208">
    <property type="entry name" value="MrpF/PhaF-like"/>
</dbReference>
<evidence type="ECO:0000256" key="8">
    <source>
        <dbReference type="SAM" id="Phobius"/>
    </source>
</evidence>
<dbReference type="Pfam" id="PF04066">
    <property type="entry name" value="MrpF_PhaF"/>
    <property type="match status" value="1"/>
</dbReference>
<keyword evidence="6 8" id="KW-1133">Transmembrane helix</keyword>
<evidence type="ECO:0000256" key="6">
    <source>
        <dbReference type="ARBA" id="ARBA00022989"/>
    </source>
</evidence>
<dbReference type="PANTHER" id="PTHR34702:SF1">
    <property type="entry name" value="NA(+)_H(+) ANTIPORTER SUBUNIT F"/>
    <property type="match status" value="1"/>
</dbReference>
<dbReference type="Proteomes" id="UP000030664">
    <property type="component" value="Unassembled WGS sequence"/>
</dbReference>
<keyword evidence="7 8" id="KW-0472">Membrane</keyword>
<accession>A0A0B0DHM9</accession>
<protein>
    <submittedName>
        <fullName evidence="9">Pesticidal protein Cry26Aa</fullName>
    </submittedName>
</protein>
<evidence type="ECO:0000313" key="10">
    <source>
        <dbReference type="Proteomes" id="UP000030664"/>
    </source>
</evidence>
<evidence type="ECO:0000256" key="2">
    <source>
        <dbReference type="ARBA" id="ARBA00009212"/>
    </source>
</evidence>
<dbReference type="AlphaFoldDB" id="A0A0B0DHM9"/>
<organism evidence="9 10">
    <name type="scientific">Kocuria marina</name>
    <dbReference type="NCBI Taxonomy" id="223184"/>
    <lineage>
        <taxon>Bacteria</taxon>
        <taxon>Bacillati</taxon>
        <taxon>Actinomycetota</taxon>
        <taxon>Actinomycetes</taxon>
        <taxon>Micrococcales</taxon>
        <taxon>Micrococcaceae</taxon>
        <taxon>Kocuria</taxon>
    </lineage>
</organism>
<evidence type="ECO:0000313" key="9">
    <source>
        <dbReference type="EMBL" id="KHE74769.1"/>
    </source>
</evidence>
<keyword evidence="5 8" id="KW-0812">Transmembrane</keyword>